<comment type="cofactor">
    <cofactor evidence="1">
        <name>Fe(3+)</name>
        <dbReference type="ChEBI" id="CHEBI:29034"/>
    </cofactor>
</comment>
<dbReference type="GO" id="GO:0018576">
    <property type="term" value="F:catechol 1,2-dioxygenase activity"/>
    <property type="evidence" value="ECO:0007669"/>
    <property type="project" value="InterPro"/>
</dbReference>
<dbReference type="STRING" id="2282107.A0A286UGT0"/>
<keyword evidence="3" id="KW-0479">Metal-binding</keyword>
<evidence type="ECO:0000259" key="7">
    <source>
        <dbReference type="Pfam" id="PF00775"/>
    </source>
</evidence>
<dbReference type="Pfam" id="PF00775">
    <property type="entry name" value="Dioxygenase_C"/>
    <property type="match status" value="1"/>
</dbReference>
<gene>
    <name evidence="9" type="ORF">PNOK_0550800</name>
</gene>
<evidence type="ECO:0000256" key="1">
    <source>
        <dbReference type="ARBA" id="ARBA00001965"/>
    </source>
</evidence>
<name>A0A286UGT0_9AGAM</name>
<evidence type="ECO:0000259" key="8">
    <source>
        <dbReference type="Pfam" id="PF04444"/>
    </source>
</evidence>
<evidence type="ECO:0000313" key="10">
    <source>
        <dbReference type="Proteomes" id="UP000217199"/>
    </source>
</evidence>
<dbReference type="InterPro" id="IPR050770">
    <property type="entry name" value="Intradiol_RC_Dioxygenase"/>
</dbReference>
<evidence type="ECO:0000256" key="6">
    <source>
        <dbReference type="ARBA" id="ARBA00023004"/>
    </source>
</evidence>
<comment type="similarity">
    <text evidence="2">Belongs to the intradiol ring-cleavage dioxygenase family.</text>
</comment>
<feature type="domain" description="Catechol dioxygenase N-terminal" evidence="8">
    <location>
        <begin position="98"/>
        <end position="171"/>
    </location>
</feature>
<dbReference type="GO" id="GO:0009712">
    <property type="term" value="P:catechol-containing compound metabolic process"/>
    <property type="evidence" value="ECO:0007669"/>
    <property type="project" value="InterPro"/>
</dbReference>
<dbReference type="Gene3D" id="2.60.130.10">
    <property type="entry name" value="Aromatic compound dioxygenase"/>
    <property type="match status" value="1"/>
</dbReference>
<dbReference type="Pfam" id="PF04444">
    <property type="entry name" value="Dioxygenase_N"/>
    <property type="match status" value="1"/>
</dbReference>
<comment type="caution">
    <text evidence="9">The sequence shown here is derived from an EMBL/GenBank/DDBJ whole genome shotgun (WGS) entry which is preliminary data.</text>
</comment>
<dbReference type="Proteomes" id="UP000217199">
    <property type="component" value="Unassembled WGS sequence"/>
</dbReference>
<dbReference type="InterPro" id="IPR015889">
    <property type="entry name" value="Intradiol_dOase_core"/>
</dbReference>
<keyword evidence="6" id="KW-0408">Iron</keyword>
<keyword evidence="10" id="KW-1185">Reference proteome</keyword>
<proteinExistence type="inferred from homology"/>
<evidence type="ECO:0000256" key="4">
    <source>
        <dbReference type="ARBA" id="ARBA00022964"/>
    </source>
</evidence>
<accession>A0A286UGT0</accession>
<dbReference type="InterPro" id="IPR007535">
    <property type="entry name" value="Catechol_dOase_N"/>
</dbReference>
<dbReference type="EMBL" id="NBII01000005">
    <property type="protein sequence ID" value="PAV18665.1"/>
    <property type="molecule type" value="Genomic_DNA"/>
</dbReference>
<dbReference type="InterPro" id="IPR000627">
    <property type="entry name" value="Intradiol_dOase_C"/>
</dbReference>
<evidence type="ECO:0000256" key="3">
    <source>
        <dbReference type="ARBA" id="ARBA00022723"/>
    </source>
</evidence>
<keyword evidence="5" id="KW-0560">Oxidoreductase</keyword>
<dbReference type="OrthoDB" id="5238185at2759"/>
<dbReference type="InParanoid" id="A0A286UGT0"/>
<keyword evidence="4 9" id="KW-0223">Dioxygenase</keyword>
<evidence type="ECO:0000313" key="9">
    <source>
        <dbReference type="EMBL" id="PAV18665.1"/>
    </source>
</evidence>
<sequence>MGRVQILSRMRNGNSISLIQYLSFSLTSRRRLLPLSVNRYSMASIDKMKDPLRVGKAIRAQFENDIPRDLPLEKDFREGTSYTITSHVNELHAQLCPDKRTLEIFTSLVNHLHAFAREVRPSHSEWEKAVEYLTRAGKESTEFKNELVLLSDCLGLSALIDELEHPKPEGCTDSCEPGPFYTKEFPEIPSGSSLAKEGTIGEPMYFSATIKNTKGEPIKGAKVEVWQADGDGIYDVQYPNRTEANDRARIIAEQDGTVNYRGKLPTAYPIPDDGPIGDFLKALGRHPHRSAHIHFRLTAPGYDDLTTALYPSHSPFLGTDPVFATKKSLVSDVAEVKDSSKWTEMGFGKDEVTTGRVWHWKYDFVLASEEEVEALQKKIASSSKS</sequence>
<reference evidence="9 10" key="1">
    <citation type="journal article" date="2017" name="Mol. Ecol.">
        <title>Comparative and population genomic landscape of Phellinus noxius: A hypervariable fungus causing root rot in trees.</title>
        <authorList>
            <person name="Chung C.L."/>
            <person name="Lee T.J."/>
            <person name="Akiba M."/>
            <person name="Lee H.H."/>
            <person name="Kuo T.H."/>
            <person name="Liu D."/>
            <person name="Ke H.M."/>
            <person name="Yokoi T."/>
            <person name="Roa M.B."/>
            <person name="Lu M.J."/>
            <person name="Chang Y.Y."/>
            <person name="Ann P.J."/>
            <person name="Tsai J.N."/>
            <person name="Chen C.Y."/>
            <person name="Tzean S.S."/>
            <person name="Ota Y."/>
            <person name="Hattori T."/>
            <person name="Sahashi N."/>
            <person name="Liou R.F."/>
            <person name="Kikuchi T."/>
            <person name="Tsai I.J."/>
        </authorList>
    </citation>
    <scope>NUCLEOTIDE SEQUENCE [LARGE SCALE GENOMIC DNA]</scope>
    <source>
        <strain evidence="9 10">FFPRI411160</strain>
    </source>
</reference>
<protein>
    <submittedName>
        <fullName evidence="9">Aromatic compound dioxygenase</fullName>
    </submittedName>
</protein>
<dbReference type="AlphaFoldDB" id="A0A286UGT0"/>
<dbReference type="PANTHER" id="PTHR33711:SF7">
    <property type="entry name" value="INTRADIOL RING-CLEAVAGE DIOXYGENASES DOMAIN-CONTAINING PROTEIN-RELATED"/>
    <property type="match status" value="1"/>
</dbReference>
<evidence type="ECO:0000256" key="2">
    <source>
        <dbReference type="ARBA" id="ARBA00007825"/>
    </source>
</evidence>
<dbReference type="PANTHER" id="PTHR33711">
    <property type="entry name" value="DIOXYGENASE, PUTATIVE (AFU_ORTHOLOGUE AFUA_2G02910)-RELATED"/>
    <property type="match status" value="1"/>
</dbReference>
<dbReference type="SUPFAM" id="SSF49482">
    <property type="entry name" value="Aromatic compound dioxygenase"/>
    <property type="match status" value="1"/>
</dbReference>
<organism evidence="9 10">
    <name type="scientific">Pyrrhoderma noxium</name>
    <dbReference type="NCBI Taxonomy" id="2282107"/>
    <lineage>
        <taxon>Eukaryota</taxon>
        <taxon>Fungi</taxon>
        <taxon>Dikarya</taxon>
        <taxon>Basidiomycota</taxon>
        <taxon>Agaricomycotina</taxon>
        <taxon>Agaricomycetes</taxon>
        <taxon>Hymenochaetales</taxon>
        <taxon>Hymenochaetaceae</taxon>
        <taxon>Pyrrhoderma</taxon>
    </lineage>
</organism>
<evidence type="ECO:0000256" key="5">
    <source>
        <dbReference type="ARBA" id="ARBA00023002"/>
    </source>
</evidence>
<dbReference type="GO" id="GO:0008199">
    <property type="term" value="F:ferric iron binding"/>
    <property type="evidence" value="ECO:0007669"/>
    <property type="project" value="InterPro"/>
</dbReference>
<feature type="domain" description="Intradiol ring-cleavage dioxygenases" evidence="7">
    <location>
        <begin position="178"/>
        <end position="366"/>
    </location>
</feature>